<evidence type="ECO:0000256" key="5">
    <source>
        <dbReference type="ARBA" id="ARBA00022725"/>
    </source>
</evidence>
<feature type="transmembrane region" description="Helical" evidence="14">
    <location>
        <begin position="206"/>
        <end position="228"/>
    </location>
</feature>
<evidence type="ECO:0000256" key="6">
    <source>
        <dbReference type="ARBA" id="ARBA00022989"/>
    </source>
</evidence>
<dbReference type="InterPro" id="IPR000725">
    <property type="entry name" value="Olfact_rcpt"/>
</dbReference>
<evidence type="ECO:0000313" key="16">
    <source>
        <dbReference type="EMBL" id="KAK7901670.1"/>
    </source>
</evidence>
<keyword evidence="12 13" id="KW-0807">Transducer</keyword>
<feature type="transmembrane region" description="Helical" evidence="14">
    <location>
        <begin position="68"/>
        <end position="84"/>
    </location>
</feature>
<evidence type="ECO:0000256" key="2">
    <source>
        <dbReference type="ARBA" id="ARBA00022475"/>
    </source>
</evidence>
<dbReference type="GO" id="GO:0004930">
    <property type="term" value="F:G protein-coupled receptor activity"/>
    <property type="evidence" value="ECO:0007669"/>
    <property type="project" value="UniProtKB-KW"/>
</dbReference>
<evidence type="ECO:0000256" key="12">
    <source>
        <dbReference type="ARBA" id="ARBA00023224"/>
    </source>
</evidence>
<dbReference type="FunFam" id="1.20.1070.10:FF:000024">
    <property type="entry name" value="Olfactory receptor"/>
    <property type="match status" value="1"/>
</dbReference>
<feature type="transmembrane region" description="Helical" evidence="14">
    <location>
        <begin position="268"/>
        <end position="293"/>
    </location>
</feature>
<dbReference type="PANTHER" id="PTHR26451:SF885">
    <property type="entry name" value="OLFACTORY RECEPTOR"/>
    <property type="match status" value="1"/>
</dbReference>
<comment type="caution">
    <text evidence="16">The sequence shown here is derived from an EMBL/GenBank/DDBJ whole genome shotgun (WGS) entry which is preliminary data.</text>
</comment>
<reference evidence="17" key="1">
    <citation type="submission" date="2024-04" db="EMBL/GenBank/DDBJ databases">
        <title>Salinicola lusitanus LLJ914,a marine bacterium isolated from the Okinawa Trough.</title>
        <authorList>
            <person name="Li J."/>
        </authorList>
    </citation>
    <scope>NUCLEOTIDE SEQUENCE [LARGE SCALE GENOMIC DNA]</scope>
</reference>
<proteinExistence type="inferred from homology"/>
<evidence type="ECO:0000256" key="1">
    <source>
        <dbReference type="ARBA" id="ARBA00004651"/>
    </source>
</evidence>
<keyword evidence="5 14" id="KW-0552">Olfaction</keyword>
<name>A0AAW0NIV6_9GOBI</name>
<feature type="transmembrane region" description="Helical" evidence="14">
    <location>
        <begin position="163"/>
        <end position="185"/>
    </location>
</feature>
<evidence type="ECO:0000256" key="7">
    <source>
        <dbReference type="ARBA" id="ARBA00023040"/>
    </source>
</evidence>
<feature type="transmembrane region" description="Helical" evidence="14">
    <location>
        <begin position="336"/>
        <end position="359"/>
    </location>
</feature>
<evidence type="ECO:0000256" key="9">
    <source>
        <dbReference type="ARBA" id="ARBA00023157"/>
    </source>
</evidence>
<evidence type="ECO:0000259" key="15">
    <source>
        <dbReference type="PROSITE" id="PS50262"/>
    </source>
</evidence>
<dbReference type="SUPFAM" id="SSF81321">
    <property type="entry name" value="Family A G protein-coupled receptor-like"/>
    <property type="match status" value="1"/>
</dbReference>
<evidence type="ECO:0000256" key="14">
    <source>
        <dbReference type="RuleBase" id="RU363047"/>
    </source>
</evidence>
<evidence type="ECO:0000256" key="8">
    <source>
        <dbReference type="ARBA" id="ARBA00023136"/>
    </source>
</evidence>
<dbReference type="InterPro" id="IPR052921">
    <property type="entry name" value="GPCR1_Superfamily_Member"/>
</dbReference>
<evidence type="ECO:0000256" key="13">
    <source>
        <dbReference type="RuleBase" id="RU000688"/>
    </source>
</evidence>
<dbReference type="PROSITE" id="PS50262">
    <property type="entry name" value="G_PROTEIN_RECEP_F1_2"/>
    <property type="match status" value="1"/>
</dbReference>
<evidence type="ECO:0000256" key="10">
    <source>
        <dbReference type="ARBA" id="ARBA00023170"/>
    </source>
</evidence>
<keyword evidence="10 13" id="KW-0675">Receptor</keyword>
<keyword evidence="6 14" id="KW-1133">Transmembrane helix</keyword>
<keyword evidence="8 14" id="KW-0472">Membrane</keyword>
<dbReference type="Gene3D" id="1.20.1070.10">
    <property type="entry name" value="Rhodopsin 7-helix transmembrane proteins"/>
    <property type="match status" value="1"/>
</dbReference>
<keyword evidence="7 13" id="KW-0297">G-protein coupled receptor</keyword>
<dbReference type="Pfam" id="PF13853">
    <property type="entry name" value="7tm_4"/>
    <property type="match status" value="1"/>
</dbReference>
<gene>
    <name evidence="16" type="ORF">WMY93_018439</name>
</gene>
<accession>A0AAW0NIV6</accession>
<protein>
    <recommendedName>
        <fullName evidence="14">Olfactory receptor</fullName>
    </recommendedName>
</protein>
<sequence length="379" mass="42388">MIVLKLNLGKSRSGRGQVEGETLEPQISSSLNVSVCFVVVEVSGKASPEIRIKQQNRRRGNSRTRKQAMLNSSSFFVLAAYMDLGALKYLLFVFLLLTYVCILTWNLLLLSVICLNRTLRAEPMYVFLCSLLLNELYGSTALFPFLLAQILRDVHVVSAPACFLQIFALYSYGAVEFSMLAVMAYDRYLAVCRPLQYGSSMTPAKTAALTALTWGYSALMNLVVTYGLTFPLRLCANVIPKVYCDNFFVVRLSCSDTKLNNAFGLTNVFLRLVLLVALILYSYGRILCVCLGGSVQARRRALGTCTPHVLTLVNFMCGALFEVVQSRLDMSALPNVIRVFLSLYWLSLQPLASPLLYGLKLTKIRLELRKLLQRQALTR</sequence>
<organism evidence="16 17">
    <name type="scientific">Mugilogobius chulae</name>
    <name type="common">yellowstripe goby</name>
    <dbReference type="NCBI Taxonomy" id="88201"/>
    <lineage>
        <taxon>Eukaryota</taxon>
        <taxon>Metazoa</taxon>
        <taxon>Chordata</taxon>
        <taxon>Craniata</taxon>
        <taxon>Vertebrata</taxon>
        <taxon>Euteleostomi</taxon>
        <taxon>Actinopterygii</taxon>
        <taxon>Neopterygii</taxon>
        <taxon>Teleostei</taxon>
        <taxon>Neoteleostei</taxon>
        <taxon>Acanthomorphata</taxon>
        <taxon>Gobiaria</taxon>
        <taxon>Gobiiformes</taxon>
        <taxon>Gobioidei</taxon>
        <taxon>Gobiidae</taxon>
        <taxon>Gobionellinae</taxon>
        <taxon>Mugilogobius</taxon>
    </lineage>
</organism>
<dbReference type="InterPro" id="IPR017452">
    <property type="entry name" value="GPCR_Rhodpsn_7TM"/>
</dbReference>
<dbReference type="GO" id="GO:0004984">
    <property type="term" value="F:olfactory receptor activity"/>
    <property type="evidence" value="ECO:0007669"/>
    <property type="project" value="InterPro"/>
</dbReference>
<keyword evidence="4 13" id="KW-0812">Transmembrane</keyword>
<dbReference type="AlphaFoldDB" id="A0AAW0NIV6"/>
<feature type="transmembrane region" description="Helical" evidence="14">
    <location>
        <begin position="90"/>
        <end position="113"/>
    </location>
</feature>
<feature type="transmembrane region" description="Helical" evidence="14">
    <location>
        <begin position="125"/>
        <end position="151"/>
    </location>
</feature>
<dbReference type="GO" id="GO:0005886">
    <property type="term" value="C:plasma membrane"/>
    <property type="evidence" value="ECO:0007669"/>
    <property type="project" value="UniProtKB-SubCell"/>
</dbReference>
<dbReference type="GO" id="GO:0005549">
    <property type="term" value="F:odorant binding"/>
    <property type="evidence" value="ECO:0007669"/>
    <property type="project" value="TreeGrafter"/>
</dbReference>
<dbReference type="PANTHER" id="PTHR26451">
    <property type="entry name" value="G_PROTEIN_RECEP_F1_2 DOMAIN-CONTAINING PROTEIN"/>
    <property type="match status" value="1"/>
</dbReference>
<dbReference type="EMBL" id="JBBPFD010000013">
    <property type="protein sequence ID" value="KAK7901670.1"/>
    <property type="molecule type" value="Genomic_DNA"/>
</dbReference>
<dbReference type="Proteomes" id="UP001460270">
    <property type="component" value="Unassembled WGS sequence"/>
</dbReference>
<evidence type="ECO:0000256" key="3">
    <source>
        <dbReference type="ARBA" id="ARBA00022606"/>
    </source>
</evidence>
<comment type="subcellular location">
    <subcellularLocation>
        <location evidence="1 14">Cell membrane</location>
        <topology evidence="1 14">Multi-pass membrane protein</topology>
    </subcellularLocation>
</comment>
<evidence type="ECO:0000313" key="17">
    <source>
        <dbReference type="Proteomes" id="UP001460270"/>
    </source>
</evidence>
<feature type="domain" description="G-protein coupled receptors family 1 profile" evidence="15">
    <location>
        <begin position="105"/>
        <end position="357"/>
    </location>
</feature>
<evidence type="ECO:0000256" key="4">
    <source>
        <dbReference type="ARBA" id="ARBA00022692"/>
    </source>
</evidence>
<keyword evidence="11" id="KW-0325">Glycoprotein</keyword>
<keyword evidence="3 14" id="KW-0716">Sensory transduction</keyword>
<keyword evidence="9" id="KW-1015">Disulfide bond</keyword>
<evidence type="ECO:0000256" key="11">
    <source>
        <dbReference type="ARBA" id="ARBA00023180"/>
    </source>
</evidence>
<dbReference type="PRINTS" id="PR00245">
    <property type="entry name" value="OLFACTORYR"/>
</dbReference>
<dbReference type="InterPro" id="IPR000276">
    <property type="entry name" value="GPCR_Rhodpsn"/>
</dbReference>
<dbReference type="PROSITE" id="PS00237">
    <property type="entry name" value="G_PROTEIN_RECEP_F1_1"/>
    <property type="match status" value="1"/>
</dbReference>
<keyword evidence="17" id="KW-1185">Reference proteome</keyword>
<feature type="transmembrane region" description="Helical" evidence="14">
    <location>
        <begin position="305"/>
        <end position="324"/>
    </location>
</feature>
<keyword evidence="2 14" id="KW-1003">Cell membrane</keyword>
<comment type="similarity">
    <text evidence="13">Belongs to the G-protein coupled receptor 1 family.</text>
</comment>
<dbReference type="PRINTS" id="PR00237">
    <property type="entry name" value="GPCRRHODOPSN"/>
</dbReference>